<dbReference type="AlphaFoldDB" id="A0A7C9GVV8"/>
<dbReference type="OrthoDB" id="9814204at2"/>
<name>A0A7C9GVV8_9SPHN</name>
<dbReference type="Gene3D" id="3.40.710.10">
    <property type="entry name" value="DD-peptidase/beta-lactamase superfamily"/>
    <property type="match status" value="1"/>
</dbReference>
<dbReference type="InterPro" id="IPR001466">
    <property type="entry name" value="Beta-lactam-related"/>
</dbReference>
<dbReference type="InterPro" id="IPR050789">
    <property type="entry name" value="Diverse_Enzym_Activities"/>
</dbReference>
<keyword evidence="4" id="KW-1185">Reference proteome</keyword>
<reference evidence="3 4" key="1">
    <citation type="submission" date="2019-09" db="EMBL/GenBank/DDBJ databases">
        <title>Polymorphobacter sp. isolated from a lake in China.</title>
        <authorList>
            <person name="Liu Z."/>
        </authorList>
    </citation>
    <scope>NUCLEOTIDE SEQUENCE [LARGE SCALE GENOMIC DNA]</scope>
    <source>
        <strain evidence="3 4">D40P</strain>
    </source>
</reference>
<keyword evidence="1" id="KW-0732">Signal</keyword>
<feature type="signal peptide" evidence="1">
    <location>
        <begin position="1"/>
        <end position="30"/>
    </location>
</feature>
<comment type="caution">
    <text evidence="3">The sequence shown here is derived from an EMBL/GenBank/DDBJ whole genome shotgun (WGS) entry which is preliminary data.</text>
</comment>
<dbReference type="EMBL" id="WIOL01000003">
    <property type="protein sequence ID" value="MQT17818.1"/>
    <property type="molecule type" value="Genomic_DNA"/>
</dbReference>
<protein>
    <submittedName>
        <fullName evidence="3">Serine hydrolase</fullName>
    </submittedName>
</protein>
<dbReference type="PANTHER" id="PTHR43283:SF7">
    <property type="entry name" value="BETA-LACTAMASE-RELATED DOMAIN-CONTAINING PROTEIN"/>
    <property type="match status" value="1"/>
</dbReference>
<dbReference type="GO" id="GO:0016787">
    <property type="term" value="F:hydrolase activity"/>
    <property type="evidence" value="ECO:0007669"/>
    <property type="project" value="UniProtKB-KW"/>
</dbReference>
<keyword evidence="3" id="KW-0378">Hydrolase</keyword>
<evidence type="ECO:0000259" key="2">
    <source>
        <dbReference type="Pfam" id="PF00144"/>
    </source>
</evidence>
<feature type="domain" description="Beta-lactamase-related" evidence="2">
    <location>
        <begin position="63"/>
        <end position="352"/>
    </location>
</feature>
<organism evidence="3 4">
    <name type="scientific">Sandarakinorhabdus fusca</name>
    <dbReference type="NCBI Taxonomy" id="1439888"/>
    <lineage>
        <taxon>Bacteria</taxon>
        <taxon>Pseudomonadati</taxon>
        <taxon>Pseudomonadota</taxon>
        <taxon>Alphaproteobacteria</taxon>
        <taxon>Sphingomonadales</taxon>
        <taxon>Sphingosinicellaceae</taxon>
        <taxon>Sandarakinorhabdus</taxon>
    </lineage>
</organism>
<accession>A0A7C9GVV8</accession>
<evidence type="ECO:0000313" key="3">
    <source>
        <dbReference type="EMBL" id="MQT17818.1"/>
    </source>
</evidence>
<sequence length="371" mass="39417">MTGKRDSMRRQQSSLFVAGVALAFVAAPVAAPVAARAPLAPPTGALPAADAFFTDPALAETRALIVLQGGKRIYERYAPGYGPGNRFISWSMAKSVTATLVGDLVSDGRLELDTPAPVPEWRRTADDPRAAITLRQLLNMSSGLKHIESDPPEAADTNRALFADKSRDIVAHATAAPLQAQPGTVFQYSTLTTHILADIVQRTIAPGATTPAARRRAMRDFINTRLAGPAAMPSLLCEFDPQGHLLGGSFCHASARDWANFGQLYLGRGVVAGRAVVSPAWVDFVQTPAPTNPAYGGQFWRNRTPANGKDSALFASQGPADAYAAIGHLGQYVIIVPSKQLVVVRLGKTQDDRLQPVRTALGRLVNGVAVP</sequence>
<dbReference type="InterPro" id="IPR012338">
    <property type="entry name" value="Beta-lactam/transpept-like"/>
</dbReference>
<dbReference type="PANTHER" id="PTHR43283">
    <property type="entry name" value="BETA-LACTAMASE-RELATED"/>
    <property type="match status" value="1"/>
</dbReference>
<dbReference type="SUPFAM" id="SSF56601">
    <property type="entry name" value="beta-lactamase/transpeptidase-like"/>
    <property type="match status" value="1"/>
</dbReference>
<dbReference type="RefSeq" id="WP_152578239.1">
    <property type="nucleotide sequence ID" value="NZ_JAATJI010000002.1"/>
</dbReference>
<dbReference type="Pfam" id="PF00144">
    <property type="entry name" value="Beta-lactamase"/>
    <property type="match status" value="1"/>
</dbReference>
<evidence type="ECO:0000256" key="1">
    <source>
        <dbReference type="SAM" id="SignalP"/>
    </source>
</evidence>
<dbReference type="Proteomes" id="UP000481327">
    <property type="component" value="Unassembled WGS sequence"/>
</dbReference>
<evidence type="ECO:0000313" key="4">
    <source>
        <dbReference type="Proteomes" id="UP000481327"/>
    </source>
</evidence>
<feature type="chain" id="PRO_5029014944" evidence="1">
    <location>
        <begin position="31"/>
        <end position="371"/>
    </location>
</feature>
<gene>
    <name evidence="3" type="ORF">F3168_11180</name>
</gene>
<proteinExistence type="predicted"/>